<accession>I3DZM2</accession>
<name>I3DZM2_BACMM</name>
<dbReference type="eggNOG" id="COG0663">
    <property type="taxonomic scope" value="Bacteria"/>
</dbReference>
<reference evidence="1 2" key="1">
    <citation type="journal article" date="2015" name="BMC Genomics">
        <title>Transcriptome analysis of thermophilic methylotrophic Bacillus methanolicus MGA3 using RNA-sequencing provides detailed insights into its previously uncharted transcriptional landscape.</title>
        <authorList>
            <person name="Irla M."/>
            <person name="Neshat A."/>
            <person name="Brautaset T."/>
            <person name="Ruckert C."/>
            <person name="Kalinowski J."/>
            <person name="Wendisch V.F."/>
        </authorList>
    </citation>
    <scope>NUCLEOTIDE SEQUENCE [LARGE SCALE GENOMIC DNA]</scope>
    <source>
        <strain evidence="2">MGA3 / ATCC 53907</strain>
    </source>
</reference>
<evidence type="ECO:0000313" key="2">
    <source>
        <dbReference type="Proteomes" id="UP000027602"/>
    </source>
</evidence>
<keyword evidence="2" id="KW-1185">Reference proteome</keyword>
<sequence length="232" mass="25635">MKTSNKLILGLTISSIVSKVIEALRNKDNVTPNTTTTFNFNLDKPSVNHSAYIHHFASVIGSVNIGKNVFVGPFSSIRGDEGLGIHIGNGTNVQDGVVLHGLKNYEYQSMLAHNSVFKNNQPYSIYVGDQVTLAQQCQVHGPAIIDNKVFIGMQCLVFDSHVQENAVLEPASKVIGVTIPRNRYVAAGKVITSQDEADQLPEITSQYQYYDFNEKFISVNKELAKGYKRDDK</sequence>
<dbReference type="InterPro" id="IPR052265">
    <property type="entry name" value="Gamma-CA"/>
</dbReference>
<dbReference type="EMBL" id="CP007739">
    <property type="protein sequence ID" value="AIE59757.1"/>
    <property type="molecule type" value="Genomic_DNA"/>
</dbReference>
<dbReference type="OrthoDB" id="9803036at2"/>
<dbReference type="InterPro" id="IPR011004">
    <property type="entry name" value="Trimer_LpxA-like_sf"/>
</dbReference>
<dbReference type="Proteomes" id="UP000027602">
    <property type="component" value="Chromosome"/>
</dbReference>
<dbReference type="RefSeq" id="WP_003349220.1">
    <property type="nucleotide sequence ID" value="NZ_ADWW01000004.1"/>
</dbReference>
<dbReference type="AlphaFoldDB" id="I3DZM2"/>
<protein>
    <submittedName>
        <fullName evidence="1">Carbonic anhyrdase</fullName>
    </submittedName>
</protein>
<dbReference type="SUPFAM" id="SSF51161">
    <property type="entry name" value="Trimeric LpxA-like enzymes"/>
    <property type="match status" value="1"/>
</dbReference>
<evidence type="ECO:0000313" key="1">
    <source>
        <dbReference type="EMBL" id="AIE59757.1"/>
    </source>
</evidence>
<dbReference type="HOGENOM" id="CLU_064827_3_0_9"/>
<organism evidence="1 2">
    <name type="scientific">Bacillus methanolicus (strain MGA3 / ATCC 53907)</name>
    <dbReference type="NCBI Taxonomy" id="796606"/>
    <lineage>
        <taxon>Bacteria</taxon>
        <taxon>Bacillati</taxon>
        <taxon>Bacillota</taxon>
        <taxon>Bacilli</taxon>
        <taxon>Bacillales</taxon>
        <taxon>Bacillaceae</taxon>
        <taxon>Bacillus</taxon>
    </lineage>
</organism>
<dbReference type="SMR" id="I3DZM2"/>
<dbReference type="PANTHER" id="PTHR43360:SF1">
    <property type="entry name" value="CARBOXYSOME ASSEMBLY PROTEIN CCMM"/>
    <property type="match status" value="1"/>
</dbReference>
<dbReference type="Gene3D" id="2.160.10.10">
    <property type="entry name" value="Hexapeptide repeat proteins"/>
    <property type="match status" value="1"/>
</dbReference>
<gene>
    <name evidence="1" type="ORF">BMMGA3_06655</name>
</gene>
<dbReference type="PANTHER" id="PTHR43360">
    <property type="entry name" value="CARBON DIOXIDE CONCENTRATING MECHANISM PROTEIN CCMM"/>
    <property type="match status" value="1"/>
</dbReference>
<proteinExistence type="predicted"/>
<dbReference type="KEGG" id="bmet:BMMGA3_06655"/>
<dbReference type="STRING" id="796606.BMMGA3_06655"/>